<dbReference type="EMBL" id="JAKIKT010000013">
    <property type="protein sequence ID" value="MCL2916285.1"/>
    <property type="molecule type" value="Genomic_DNA"/>
</dbReference>
<gene>
    <name evidence="2" type="ORF">L2725_21350</name>
</gene>
<accession>A0ABT0NDU2</accession>
<sequence length="242" mass="26303">MKKYIAVCILAATLSSGCMSTSENAATMDRAAAATDLISRMDEVGYAKVAHVPGVDQLLHSASSILERQRSVIEMYQAQSTNHRDVQAFLYANKDLEPLALEQAIVEFDAGALNDEEKIGPKIQVYRAASEQIFEENVELAVELTVQLGISAAILAQNGEAVTDAISIKAADYGVNMLTSSIFGSDDQADEDKETEHTHMGLALLAAKDRLELAYEANELIDLELDTIKAVEALQLELEARR</sequence>
<evidence type="ECO:0000313" key="3">
    <source>
        <dbReference type="Proteomes" id="UP001202831"/>
    </source>
</evidence>
<name>A0ABT0NDU2_9GAMM</name>
<dbReference type="PROSITE" id="PS51257">
    <property type="entry name" value="PROKAR_LIPOPROTEIN"/>
    <property type="match status" value="1"/>
</dbReference>
<keyword evidence="1" id="KW-0732">Signal</keyword>
<organism evidence="2 3">
    <name type="scientific">Shewanella corallii</name>
    <dbReference type="NCBI Taxonomy" id="560080"/>
    <lineage>
        <taxon>Bacteria</taxon>
        <taxon>Pseudomonadati</taxon>
        <taxon>Pseudomonadota</taxon>
        <taxon>Gammaproteobacteria</taxon>
        <taxon>Alteromonadales</taxon>
        <taxon>Shewanellaceae</taxon>
        <taxon>Shewanella</taxon>
    </lineage>
</organism>
<keyword evidence="3" id="KW-1185">Reference proteome</keyword>
<dbReference type="RefSeq" id="WP_249250837.1">
    <property type="nucleotide sequence ID" value="NZ_JAKIKT010000013.1"/>
</dbReference>
<evidence type="ECO:0008006" key="4">
    <source>
        <dbReference type="Google" id="ProtNLM"/>
    </source>
</evidence>
<reference evidence="2 3" key="1">
    <citation type="submission" date="2022-01" db="EMBL/GenBank/DDBJ databases">
        <title>Whole genome-based taxonomy of the Shewanellaceae.</title>
        <authorList>
            <person name="Martin-Rodriguez A.J."/>
        </authorList>
    </citation>
    <scope>NUCLEOTIDE SEQUENCE [LARGE SCALE GENOMIC DNA]</scope>
    <source>
        <strain evidence="2 3">DSM 21332</strain>
    </source>
</reference>
<feature type="chain" id="PRO_5046978666" description="Lipoprotein" evidence="1">
    <location>
        <begin position="26"/>
        <end position="242"/>
    </location>
</feature>
<proteinExistence type="predicted"/>
<evidence type="ECO:0000313" key="2">
    <source>
        <dbReference type="EMBL" id="MCL2916285.1"/>
    </source>
</evidence>
<feature type="signal peptide" evidence="1">
    <location>
        <begin position="1"/>
        <end position="25"/>
    </location>
</feature>
<dbReference type="Proteomes" id="UP001202831">
    <property type="component" value="Unassembled WGS sequence"/>
</dbReference>
<comment type="caution">
    <text evidence="2">The sequence shown here is derived from an EMBL/GenBank/DDBJ whole genome shotgun (WGS) entry which is preliminary data.</text>
</comment>
<protein>
    <recommendedName>
        <fullName evidence="4">Lipoprotein</fullName>
    </recommendedName>
</protein>
<evidence type="ECO:0000256" key="1">
    <source>
        <dbReference type="SAM" id="SignalP"/>
    </source>
</evidence>